<sequence>MKRENSRPGFLMWALAALALAAAAARFVVGMAGLDDARYAGDWNVSADALSVTAIDTPEWGDTFYDYYQVSFELTNNSQRAVDLDEYAFSIVPEKGDKWAARFDSAADSEAAYTLRPKVPQGCTAPVSMVLRVDPAELGSSTLDLFFEDYAGGIPLGQITLP</sequence>
<reference evidence="2" key="1">
    <citation type="journal article" date="2021" name="PeerJ">
        <title>Extensive microbial diversity within the chicken gut microbiome revealed by metagenomics and culture.</title>
        <authorList>
            <person name="Gilroy R."/>
            <person name="Ravi A."/>
            <person name="Getino M."/>
            <person name="Pursley I."/>
            <person name="Horton D.L."/>
            <person name="Alikhan N.F."/>
            <person name="Baker D."/>
            <person name="Gharbi K."/>
            <person name="Hall N."/>
            <person name="Watson M."/>
            <person name="Adriaenssens E.M."/>
            <person name="Foster-Nyarko E."/>
            <person name="Jarju S."/>
            <person name="Secka A."/>
            <person name="Antonio M."/>
            <person name="Oren A."/>
            <person name="Chaudhuri R.R."/>
            <person name="La Ragione R."/>
            <person name="Hildebrand F."/>
            <person name="Pallen M.J."/>
        </authorList>
    </citation>
    <scope>NUCLEOTIDE SEQUENCE</scope>
    <source>
        <strain evidence="2">ChiGjej4B4-18154</strain>
    </source>
</reference>
<feature type="chain" id="PRO_5039129843" description="DUF4352 domain-containing protein" evidence="1">
    <location>
        <begin position="25"/>
        <end position="162"/>
    </location>
</feature>
<keyword evidence="1" id="KW-0732">Signal</keyword>
<protein>
    <recommendedName>
        <fullName evidence="4">DUF4352 domain-containing protein</fullName>
    </recommendedName>
</protein>
<evidence type="ECO:0008006" key="4">
    <source>
        <dbReference type="Google" id="ProtNLM"/>
    </source>
</evidence>
<evidence type="ECO:0000313" key="3">
    <source>
        <dbReference type="Proteomes" id="UP000824035"/>
    </source>
</evidence>
<accession>A0A9D2J071</accession>
<comment type="caution">
    <text evidence="2">The sequence shown here is derived from an EMBL/GenBank/DDBJ whole genome shotgun (WGS) entry which is preliminary data.</text>
</comment>
<reference evidence="2" key="2">
    <citation type="submission" date="2021-04" db="EMBL/GenBank/DDBJ databases">
        <authorList>
            <person name="Gilroy R."/>
        </authorList>
    </citation>
    <scope>NUCLEOTIDE SEQUENCE</scope>
    <source>
        <strain evidence="2">ChiGjej4B4-18154</strain>
    </source>
</reference>
<name>A0A9D2J071_9FIRM</name>
<dbReference type="EMBL" id="DXBV01000064">
    <property type="protein sequence ID" value="HIZ30939.1"/>
    <property type="molecule type" value="Genomic_DNA"/>
</dbReference>
<dbReference type="Proteomes" id="UP000824035">
    <property type="component" value="Unassembled WGS sequence"/>
</dbReference>
<proteinExistence type="predicted"/>
<dbReference type="AlphaFoldDB" id="A0A9D2J071"/>
<gene>
    <name evidence="2" type="ORF">H9813_06905</name>
</gene>
<feature type="signal peptide" evidence="1">
    <location>
        <begin position="1"/>
        <end position="24"/>
    </location>
</feature>
<evidence type="ECO:0000313" key="2">
    <source>
        <dbReference type="EMBL" id="HIZ30939.1"/>
    </source>
</evidence>
<evidence type="ECO:0000256" key="1">
    <source>
        <dbReference type="SAM" id="SignalP"/>
    </source>
</evidence>
<organism evidence="2 3">
    <name type="scientific">Candidatus Allofournierella merdipullorum</name>
    <dbReference type="NCBI Taxonomy" id="2838595"/>
    <lineage>
        <taxon>Bacteria</taxon>
        <taxon>Bacillati</taxon>
        <taxon>Bacillota</taxon>
        <taxon>Clostridia</taxon>
        <taxon>Eubacteriales</taxon>
        <taxon>Oscillospiraceae</taxon>
        <taxon>Allofournierella</taxon>
    </lineage>
</organism>